<evidence type="ECO:0000256" key="3">
    <source>
        <dbReference type="ARBA" id="ARBA00023002"/>
    </source>
</evidence>
<sequence length="324" mass="34246">MKAYQFTNPSRGLEYVEVPIPAPQNNQVLVEIKATGLCHTDCNIISGKENTFFWKRPIILGHEIAGQIVAIGSDVTKFKVGDRVVSLIGTEHPITFEDVTTSPGIGINGGFAEKVLMFDFKALHIPEGVTFAQAAVATDAIATAYHAVVAEGQISASSKIAIIGLGGLGLSAAQIASHYGAKVYGIEIDTRKYAPAAQAGVHACAKSLKGFAGIGFDVIIDFVGAESTTAEAAKAVKRGGKVVIVGLSQKMVILDRQEFVTLGVTLNGSAGASKEEVQKCLEMVANKEIDPLLEEIPFGQIREGLDRISHGDVIGRLYADPTRA</sequence>
<comment type="similarity">
    <text evidence="4">Belongs to the zinc-containing alcohol dehydrogenase family.</text>
</comment>
<dbReference type="InterPro" id="IPR013149">
    <property type="entry name" value="ADH-like_C"/>
</dbReference>
<dbReference type="GO" id="GO:0016491">
    <property type="term" value="F:oxidoreductase activity"/>
    <property type="evidence" value="ECO:0007669"/>
    <property type="project" value="UniProtKB-KW"/>
</dbReference>
<dbReference type="Pfam" id="PF00107">
    <property type="entry name" value="ADH_zinc_N"/>
    <property type="match status" value="1"/>
</dbReference>
<dbReference type="PANTHER" id="PTHR43401">
    <property type="entry name" value="L-THREONINE 3-DEHYDROGENASE"/>
    <property type="match status" value="1"/>
</dbReference>
<comment type="cofactor">
    <cofactor evidence="4">
        <name>Zn(2+)</name>
        <dbReference type="ChEBI" id="CHEBI:29105"/>
    </cofactor>
</comment>
<gene>
    <name evidence="6" type="ORF">yc1106_05304</name>
</gene>
<dbReference type="VEuPathDB" id="FungiDB:yc1106_05304"/>
<name>A0A9Q8Z9A1_CURCL</name>
<feature type="domain" description="Enoyl reductase (ER)" evidence="5">
    <location>
        <begin position="10"/>
        <end position="319"/>
    </location>
</feature>
<evidence type="ECO:0000256" key="1">
    <source>
        <dbReference type="ARBA" id="ARBA00022723"/>
    </source>
</evidence>
<dbReference type="InterPro" id="IPR050129">
    <property type="entry name" value="Zn_alcohol_dh"/>
</dbReference>
<dbReference type="PANTHER" id="PTHR43401:SF4">
    <property type="entry name" value="D-ARABINOSE 1-DEHYDROGENASE (NADP(+))"/>
    <property type="match status" value="1"/>
</dbReference>
<keyword evidence="2 4" id="KW-0862">Zinc</keyword>
<dbReference type="InterPro" id="IPR002328">
    <property type="entry name" value="ADH_Zn_CS"/>
</dbReference>
<keyword evidence="1 4" id="KW-0479">Metal-binding</keyword>
<dbReference type="InterPro" id="IPR036291">
    <property type="entry name" value="NAD(P)-bd_dom_sf"/>
</dbReference>
<dbReference type="SMART" id="SM00829">
    <property type="entry name" value="PKS_ER"/>
    <property type="match status" value="1"/>
</dbReference>
<dbReference type="CDD" id="cd08254">
    <property type="entry name" value="hydroxyacyl_CoA_DH"/>
    <property type="match status" value="1"/>
</dbReference>
<dbReference type="GO" id="GO:0008270">
    <property type="term" value="F:zinc ion binding"/>
    <property type="evidence" value="ECO:0007669"/>
    <property type="project" value="InterPro"/>
</dbReference>
<accession>A0A9Q8Z9A1</accession>
<dbReference type="Gene3D" id="3.90.180.10">
    <property type="entry name" value="Medium-chain alcohol dehydrogenases, catalytic domain"/>
    <property type="match status" value="1"/>
</dbReference>
<evidence type="ECO:0000313" key="7">
    <source>
        <dbReference type="Proteomes" id="UP001056012"/>
    </source>
</evidence>
<dbReference type="InterPro" id="IPR013154">
    <property type="entry name" value="ADH-like_N"/>
</dbReference>
<dbReference type="OrthoDB" id="1879366at2759"/>
<dbReference type="InterPro" id="IPR011032">
    <property type="entry name" value="GroES-like_sf"/>
</dbReference>
<evidence type="ECO:0000256" key="4">
    <source>
        <dbReference type="RuleBase" id="RU361277"/>
    </source>
</evidence>
<evidence type="ECO:0000259" key="5">
    <source>
        <dbReference type="SMART" id="SM00829"/>
    </source>
</evidence>
<dbReference type="SUPFAM" id="SSF50129">
    <property type="entry name" value="GroES-like"/>
    <property type="match status" value="1"/>
</dbReference>
<dbReference type="InterPro" id="IPR020843">
    <property type="entry name" value="ER"/>
</dbReference>
<protein>
    <submittedName>
        <fullName evidence="6">Alcohol dehydrogenase</fullName>
    </submittedName>
</protein>
<keyword evidence="3" id="KW-0560">Oxidoreductase</keyword>
<evidence type="ECO:0000256" key="2">
    <source>
        <dbReference type="ARBA" id="ARBA00022833"/>
    </source>
</evidence>
<keyword evidence="7" id="KW-1185">Reference proteome</keyword>
<dbReference type="AlphaFoldDB" id="A0A9Q8Z9A1"/>
<organism evidence="6 7">
    <name type="scientific">Curvularia clavata</name>
    <dbReference type="NCBI Taxonomy" id="95742"/>
    <lineage>
        <taxon>Eukaryota</taxon>
        <taxon>Fungi</taxon>
        <taxon>Dikarya</taxon>
        <taxon>Ascomycota</taxon>
        <taxon>Pezizomycotina</taxon>
        <taxon>Dothideomycetes</taxon>
        <taxon>Pleosporomycetidae</taxon>
        <taxon>Pleosporales</taxon>
        <taxon>Pleosporineae</taxon>
        <taxon>Pleosporaceae</taxon>
        <taxon>Curvularia</taxon>
    </lineage>
</organism>
<dbReference type="Pfam" id="PF08240">
    <property type="entry name" value="ADH_N"/>
    <property type="match status" value="1"/>
</dbReference>
<proteinExistence type="inferred from homology"/>
<dbReference type="EMBL" id="CP089277">
    <property type="protein sequence ID" value="USP78030.1"/>
    <property type="molecule type" value="Genomic_DNA"/>
</dbReference>
<dbReference type="PROSITE" id="PS00059">
    <property type="entry name" value="ADH_ZINC"/>
    <property type="match status" value="1"/>
</dbReference>
<reference evidence="6" key="1">
    <citation type="submission" date="2021-12" db="EMBL/GenBank/DDBJ databases">
        <title>Curvularia clavata genome.</title>
        <authorList>
            <person name="Cao Y."/>
        </authorList>
    </citation>
    <scope>NUCLEOTIDE SEQUENCE</scope>
    <source>
        <strain evidence="6">Yc1106</strain>
    </source>
</reference>
<dbReference type="Proteomes" id="UP001056012">
    <property type="component" value="Chromosome 4"/>
</dbReference>
<evidence type="ECO:0000313" key="6">
    <source>
        <dbReference type="EMBL" id="USP78030.1"/>
    </source>
</evidence>
<dbReference type="SUPFAM" id="SSF51735">
    <property type="entry name" value="NAD(P)-binding Rossmann-fold domains"/>
    <property type="match status" value="1"/>
</dbReference>